<evidence type="ECO:0000313" key="3">
    <source>
        <dbReference type="Proteomes" id="UP000494163"/>
    </source>
</evidence>
<name>A0A0M4ESZ4_DROBS</name>
<dbReference type="Proteomes" id="UP000494163">
    <property type="component" value="Chromosome X"/>
</dbReference>
<gene>
    <name evidence="2" type="ORF">Dbus_chrXg1371</name>
</gene>
<proteinExistence type="predicted"/>
<feature type="compositionally biased region" description="Low complexity" evidence="1">
    <location>
        <begin position="342"/>
        <end position="364"/>
    </location>
</feature>
<protein>
    <submittedName>
        <fullName evidence="2">Maker340</fullName>
    </submittedName>
</protein>
<keyword evidence="3" id="KW-1185">Reference proteome</keyword>
<organism evidence="2 3">
    <name type="scientific">Drosophila busckii</name>
    <name type="common">Fruit fly</name>
    <dbReference type="NCBI Taxonomy" id="30019"/>
    <lineage>
        <taxon>Eukaryota</taxon>
        <taxon>Metazoa</taxon>
        <taxon>Ecdysozoa</taxon>
        <taxon>Arthropoda</taxon>
        <taxon>Hexapoda</taxon>
        <taxon>Insecta</taxon>
        <taxon>Pterygota</taxon>
        <taxon>Neoptera</taxon>
        <taxon>Endopterygota</taxon>
        <taxon>Diptera</taxon>
        <taxon>Brachycera</taxon>
        <taxon>Muscomorpha</taxon>
        <taxon>Ephydroidea</taxon>
        <taxon>Drosophilidae</taxon>
        <taxon>Drosophila</taxon>
    </lineage>
</organism>
<accession>A0A0M4ESZ4</accession>
<dbReference type="EMBL" id="CP012528">
    <property type="protein sequence ID" value="ALC49515.1"/>
    <property type="molecule type" value="Genomic_DNA"/>
</dbReference>
<evidence type="ECO:0000313" key="2">
    <source>
        <dbReference type="EMBL" id="ALC49515.1"/>
    </source>
</evidence>
<dbReference type="AlphaFoldDB" id="A0A0M4ESZ4"/>
<evidence type="ECO:0000256" key="1">
    <source>
        <dbReference type="SAM" id="MobiDB-lite"/>
    </source>
</evidence>
<feature type="region of interest" description="Disordered" evidence="1">
    <location>
        <begin position="342"/>
        <end position="378"/>
    </location>
</feature>
<reference evidence="2 3" key="1">
    <citation type="submission" date="2015-08" db="EMBL/GenBank/DDBJ databases">
        <title>Ancestral chromatin configuration constrains chromatin evolution on differentiating sex chromosomes in Drosophila.</title>
        <authorList>
            <person name="Zhou Q."/>
            <person name="Bachtrog D."/>
        </authorList>
    </citation>
    <scope>NUCLEOTIDE SEQUENCE [LARGE SCALE GENOMIC DNA]</scope>
    <source>
        <tissue evidence="2">Whole larvae</tissue>
    </source>
</reference>
<sequence length="398" mass="43974">MSADNSNVDMDVVEEDEQAPVVQELCNNYIWYVDESTGKMMPNMDSQPARWATGDQPDAKLNMPVGLGLKRKASTHTGQVANKLGRVGNGSSYDIQAMSVTPLTVNSNNFQRPYMDADRMAEYAAWRNRVVELKQLLIETHLRLELPSTSLEAQELHEKLMNLQTERAALIIQIEMALSDATTAALVEIAQLTAMYVNGAAETKWEHALDPEIELELLEEEEILLAEQGRKKWQSFYPELDLDSLPLLPSPKLQSIIQRQAVLREHAVFAKRCINMPGASTLLMAVQQQLVDVQLELNNISELEEYVSVNLPGAEQAAVPNSSDSGLDMGSSLELLGFNLGASSGPSSSSRSGTSDTDAGTDSDMQIETPNAESDDELIREHLLEAELNEQLNMLFEP</sequence>